<keyword evidence="1" id="KW-0472">Membrane</keyword>
<keyword evidence="3" id="KW-1185">Reference proteome</keyword>
<reference evidence="2 3" key="1">
    <citation type="submission" date="2019-08" db="EMBL/GenBank/DDBJ databases">
        <title>Deep-cultivation of Planctomycetes and their phenomic and genomic characterization uncovers novel biology.</title>
        <authorList>
            <person name="Wiegand S."/>
            <person name="Jogler M."/>
            <person name="Boedeker C."/>
            <person name="Pinto D."/>
            <person name="Vollmers J."/>
            <person name="Rivas-Marin E."/>
            <person name="Kohn T."/>
            <person name="Peeters S.H."/>
            <person name="Heuer A."/>
            <person name="Rast P."/>
            <person name="Oberbeckmann S."/>
            <person name="Bunk B."/>
            <person name="Jeske O."/>
            <person name="Meyerdierks A."/>
            <person name="Storesund J.E."/>
            <person name="Kallscheuer N."/>
            <person name="Luecker S."/>
            <person name="Lage O.M."/>
            <person name="Pohl T."/>
            <person name="Merkel B.J."/>
            <person name="Hornburger P."/>
            <person name="Mueller R.-W."/>
            <person name="Bruemmer F."/>
            <person name="Labrenz M."/>
            <person name="Spormann A.M."/>
            <person name="Op Den Camp H."/>
            <person name="Overmann J."/>
            <person name="Amann R."/>
            <person name="Jetten M.S.M."/>
            <person name="Mascher T."/>
            <person name="Medema M.H."/>
            <person name="Devos D.P."/>
            <person name="Kaster A.-K."/>
            <person name="Ovreas L."/>
            <person name="Rohde M."/>
            <person name="Galperin M.Y."/>
            <person name="Jogler C."/>
        </authorList>
    </citation>
    <scope>NUCLEOTIDE SEQUENCE [LARGE SCALE GENOMIC DNA]</scope>
    <source>
        <strain evidence="2 3">LF1</strain>
    </source>
</reference>
<dbReference type="SUPFAM" id="SSF48452">
    <property type="entry name" value="TPR-like"/>
    <property type="match status" value="2"/>
</dbReference>
<sequence>MNGPSNDSDARMTQTPSSQSMSLMILSQCSKRFPCFAIRCLLLGVFVFGAGIFGAQTASAVDRLYEKSGGNVTGEVTATDKKGVQLKKGSSTKTYLSGEILKILFEGDPSGLTKGREFALDGQYDQALEELKKVDSDSIKREVIKADWVFYTAMSQAKLALAGKGAKDAAATAMVSFAGKFRDSWHIFDAAKLLGDLALALNKPENAMSYYKLLSQSQSPDTKVESVYLQGRVNLIEGDDKEALDKFDKIIGIAAGTTSIARIQTLAKAGKAVALTKSGKSGEGLKLVKELIAELNPDDIEMAARIYNAQGASYEASGDKEGAILAYLHTHLMFSSQPDAHAEALLRLIELWPQVGQPQRAAEARGELQQRYPGVK</sequence>
<protein>
    <recommendedName>
        <fullName evidence="4">Tetratricopeptide repeat protein</fullName>
    </recommendedName>
</protein>
<keyword evidence="1" id="KW-1133">Transmembrane helix</keyword>
<proteinExistence type="predicted"/>
<feature type="transmembrane region" description="Helical" evidence="1">
    <location>
        <begin position="36"/>
        <end position="55"/>
    </location>
</feature>
<gene>
    <name evidence="2" type="ORF">LF1_22120</name>
</gene>
<evidence type="ECO:0008006" key="4">
    <source>
        <dbReference type="Google" id="ProtNLM"/>
    </source>
</evidence>
<evidence type="ECO:0000313" key="3">
    <source>
        <dbReference type="Proteomes" id="UP000322699"/>
    </source>
</evidence>
<comment type="caution">
    <text evidence="2">The sequence shown here is derived from an EMBL/GenBank/DDBJ whole genome shotgun (WGS) entry which is preliminary data.</text>
</comment>
<accession>A0A5B1CEU3</accession>
<dbReference type="AlphaFoldDB" id="A0A5B1CEU3"/>
<dbReference type="InterPro" id="IPR011990">
    <property type="entry name" value="TPR-like_helical_dom_sf"/>
</dbReference>
<dbReference type="Proteomes" id="UP000322699">
    <property type="component" value="Unassembled WGS sequence"/>
</dbReference>
<evidence type="ECO:0000313" key="2">
    <source>
        <dbReference type="EMBL" id="KAA1259677.1"/>
    </source>
</evidence>
<dbReference type="Gene3D" id="1.25.40.10">
    <property type="entry name" value="Tetratricopeptide repeat domain"/>
    <property type="match status" value="2"/>
</dbReference>
<dbReference type="EMBL" id="VRLW01000001">
    <property type="protein sequence ID" value="KAA1259677.1"/>
    <property type="molecule type" value="Genomic_DNA"/>
</dbReference>
<name>A0A5B1CEU3_9BACT</name>
<evidence type="ECO:0000256" key="1">
    <source>
        <dbReference type="SAM" id="Phobius"/>
    </source>
</evidence>
<organism evidence="2 3">
    <name type="scientific">Rubripirellula obstinata</name>
    <dbReference type="NCBI Taxonomy" id="406547"/>
    <lineage>
        <taxon>Bacteria</taxon>
        <taxon>Pseudomonadati</taxon>
        <taxon>Planctomycetota</taxon>
        <taxon>Planctomycetia</taxon>
        <taxon>Pirellulales</taxon>
        <taxon>Pirellulaceae</taxon>
        <taxon>Rubripirellula</taxon>
    </lineage>
</organism>
<keyword evidence="1" id="KW-0812">Transmembrane</keyword>